<keyword evidence="4 8" id="KW-1003">Cell membrane</keyword>
<dbReference type="InterPro" id="IPR001463">
    <property type="entry name" value="Na/Ala_symport"/>
</dbReference>
<reference evidence="9 10" key="1">
    <citation type="submission" date="2016-11" db="EMBL/GenBank/DDBJ databases">
        <authorList>
            <person name="Jaros S."/>
            <person name="Januszkiewicz K."/>
            <person name="Wedrychowicz H."/>
        </authorList>
    </citation>
    <scope>NUCLEOTIDE SEQUENCE [LARGE SCALE GENOMIC DNA]</scope>
    <source>
        <strain evidence="9 10">DSM 15212</strain>
    </source>
</reference>
<feature type="transmembrane region" description="Helical" evidence="8">
    <location>
        <begin position="424"/>
        <end position="447"/>
    </location>
</feature>
<dbReference type="PRINTS" id="PR00175">
    <property type="entry name" value="NAALASMPORT"/>
</dbReference>
<dbReference type="PROSITE" id="PS00873">
    <property type="entry name" value="NA_ALANINE_SYMP"/>
    <property type="match status" value="1"/>
</dbReference>
<feature type="transmembrane region" description="Helical" evidence="8">
    <location>
        <begin position="354"/>
        <end position="378"/>
    </location>
</feature>
<dbReference type="AlphaFoldDB" id="A0A1M6RE66"/>
<dbReference type="GO" id="GO:0005886">
    <property type="term" value="C:plasma membrane"/>
    <property type="evidence" value="ECO:0007669"/>
    <property type="project" value="UniProtKB-SubCell"/>
</dbReference>
<keyword evidence="6 8" id="KW-1133">Transmembrane helix</keyword>
<gene>
    <name evidence="9" type="ORF">SAMN02745912_02933</name>
</gene>
<evidence type="ECO:0000313" key="10">
    <source>
        <dbReference type="Proteomes" id="UP000184465"/>
    </source>
</evidence>
<dbReference type="PANTHER" id="PTHR30330">
    <property type="entry name" value="AGSS FAMILY TRANSPORTER, SODIUM-ALANINE"/>
    <property type="match status" value="1"/>
</dbReference>
<evidence type="ECO:0000256" key="4">
    <source>
        <dbReference type="ARBA" id="ARBA00022475"/>
    </source>
</evidence>
<proteinExistence type="inferred from homology"/>
<evidence type="ECO:0000256" key="5">
    <source>
        <dbReference type="ARBA" id="ARBA00022692"/>
    </source>
</evidence>
<dbReference type="Pfam" id="PF01235">
    <property type="entry name" value="Na_Ala_symp"/>
    <property type="match status" value="1"/>
</dbReference>
<evidence type="ECO:0000256" key="3">
    <source>
        <dbReference type="ARBA" id="ARBA00022448"/>
    </source>
</evidence>
<evidence type="ECO:0000256" key="7">
    <source>
        <dbReference type="ARBA" id="ARBA00023136"/>
    </source>
</evidence>
<feature type="transmembrane region" description="Helical" evidence="8">
    <location>
        <begin position="399"/>
        <end position="418"/>
    </location>
</feature>
<feature type="transmembrane region" description="Helical" evidence="8">
    <location>
        <begin position="312"/>
        <end position="334"/>
    </location>
</feature>
<sequence length="491" mass="53248">MEKFLDAIVGFLWGTPLIVGILFTGFYLTIRSGLFQFAFFGHIMKNTFGKMLKGKDDTLGNKGLLSPIEAVSTAIGGSVGVGNIGGVATAIATGGPGAVFWMWICALIGMIIKTAEVTLAVHYRNTDEDGNPFGGPTYYIEKGLGEEKGFKFWPVLAVLFGGGIFATFFITVQNYTVSEALDSAFGIGMIPASLIYCVLTYAMIFGGIKHLGKVASKIVPLMCLFYIGSCLVIIGMNISQLPETLSLIFKSAFTGTAAVGGFAGAGIAQVIRLGVSRSVYSNEAGWGTSPMIHSTSKTDHPVKQGLWGGFEVFVDTILVCTMTAIAIIITGQWSSGLSGATLTLSAFEIGVGSLGKNILAIGIFLFGISTSSGWYSYYEIILRHILKEKVDVKNKILKAYRLLYQIPGVLMVLYAVKNGLPGKYVWYFADISSAIPTFVNIFAVLFLSNKFFDLLKDYKARYLGIGKVNKDFNIFYEEKHINKKDQILEME</sequence>
<dbReference type="Proteomes" id="UP000184465">
    <property type="component" value="Unassembled WGS sequence"/>
</dbReference>
<feature type="transmembrane region" description="Helical" evidence="8">
    <location>
        <begin position="184"/>
        <end position="206"/>
    </location>
</feature>
<evidence type="ECO:0000256" key="1">
    <source>
        <dbReference type="ARBA" id="ARBA00004651"/>
    </source>
</evidence>
<dbReference type="OrthoDB" id="9804874at2"/>
<comment type="similarity">
    <text evidence="2 8">Belongs to the alanine or glycine:cation symporter (AGCS) (TC 2.A.25) family.</text>
</comment>
<dbReference type="PANTHER" id="PTHR30330:SF14">
    <property type="entry name" value="SODIUM_AMINO ACID (ALANINE) SYMPORTER"/>
    <property type="match status" value="1"/>
</dbReference>
<keyword evidence="7 8" id="KW-0472">Membrane</keyword>
<feature type="transmembrane region" description="Helical" evidence="8">
    <location>
        <begin position="218"/>
        <end position="239"/>
    </location>
</feature>
<feature type="transmembrane region" description="Helical" evidence="8">
    <location>
        <begin position="7"/>
        <end position="30"/>
    </location>
</feature>
<dbReference type="Gene3D" id="1.20.1740.10">
    <property type="entry name" value="Amino acid/polyamine transporter I"/>
    <property type="match status" value="1"/>
</dbReference>
<comment type="subcellular location">
    <subcellularLocation>
        <location evidence="1 8">Cell membrane</location>
        <topology evidence="1 8">Multi-pass membrane protein</topology>
    </subcellularLocation>
</comment>
<feature type="transmembrane region" description="Helical" evidence="8">
    <location>
        <begin position="100"/>
        <end position="121"/>
    </location>
</feature>
<dbReference type="STRING" id="1121301.SAMN02745912_02933"/>
<accession>A0A1M6RE66</accession>
<feature type="transmembrane region" description="Helical" evidence="8">
    <location>
        <begin position="152"/>
        <end position="172"/>
    </location>
</feature>
<dbReference type="EMBL" id="FRAG01000045">
    <property type="protein sequence ID" value="SHK30739.1"/>
    <property type="molecule type" value="Genomic_DNA"/>
</dbReference>
<name>A0A1M6RE66_PARC5</name>
<evidence type="ECO:0000256" key="6">
    <source>
        <dbReference type="ARBA" id="ARBA00022989"/>
    </source>
</evidence>
<dbReference type="GO" id="GO:0005283">
    <property type="term" value="F:amino acid:sodium symporter activity"/>
    <property type="evidence" value="ECO:0007669"/>
    <property type="project" value="InterPro"/>
</dbReference>
<organism evidence="9 10">
    <name type="scientific">Paramaledivibacter caminithermalis (strain DSM 15212 / CIP 107654 / DViRD3)</name>
    <name type="common">Clostridium caminithermale</name>
    <dbReference type="NCBI Taxonomy" id="1121301"/>
    <lineage>
        <taxon>Bacteria</taxon>
        <taxon>Bacillati</taxon>
        <taxon>Bacillota</taxon>
        <taxon>Clostridia</taxon>
        <taxon>Peptostreptococcales</taxon>
        <taxon>Caminicellaceae</taxon>
        <taxon>Paramaledivibacter</taxon>
    </lineage>
</organism>
<feature type="transmembrane region" description="Helical" evidence="8">
    <location>
        <begin position="251"/>
        <end position="271"/>
    </location>
</feature>
<evidence type="ECO:0000313" key="9">
    <source>
        <dbReference type="EMBL" id="SHK30739.1"/>
    </source>
</evidence>
<dbReference type="RefSeq" id="WP_073151670.1">
    <property type="nucleotide sequence ID" value="NZ_FRAG01000045.1"/>
</dbReference>
<keyword evidence="8" id="KW-0769">Symport</keyword>
<keyword evidence="3 8" id="KW-0813">Transport</keyword>
<protein>
    <submittedName>
        <fullName evidence="9">Alanine or glycine:cation symporter, AGCS family</fullName>
    </submittedName>
</protein>
<evidence type="ECO:0000256" key="8">
    <source>
        <dbReference type="RuleBase" id="RU363064"/>
    </source>
</evidence>
<keyword evidence="10" id="KW-1185">Reference proteome</keyword>
<keyword evidence="5 8" id="KW-0812">Transmembrane</keyword>
<evidence type="ECO:0000256" key="2">
    <source>
        <dbReference type="ARBA" id="ARBA00009261"/>
    </source>
</evidence>
<dbReference type="NCBIfam" id="TIGR00835">
    <property type="entry name" value="agcS"/>
    <property type="match status" value="1"/>
</dbReference>